<name>A0ACC1HFB2_9FUNG</name>
<organism evidence="1 2">
    <name type="scientific">Spiromyces aspiralis</name>
    <dbReference type="NCBI Taxonomy" id="68401"/>
    <lineage>
        <taxon>Eukaryota</taxon>
        <taxon>Fungi</taxon>
        <taxon>Fungi incertae sedis</taxon>
        <taxon>Zoopagomycota</taxon>
        <taxon>Kickxellomycotina</taxon>
        <taxon>Kickxellomycetes</taxon>
        <taxon>Kickxellales</taxon>
        <taxon>Kickxellaceae</taxon>
        <taxon>Spiromyces</taxon>
    </lineage>
</organism>
<reference evidence="1" key="1">
    <citation type="submission" date="2022-06" db="EMBL/GenBank/DDBJ databases">
        <title>Phylogenomic reconstructions and comparative analyses of Kickxellomycotina fungi.</title>
        <authorList>
            <person name="Reynolds N.K."/>
            <person name="Stajich J.E."/>
            <person name="Barry K."/>
            <person name="Grigoriev I.V."/>
            <person name="Crous P."/>
            <person name="Smith M.E."/>
        </authorList>
    </citation>
    <scope>NUCLEOTIDE SEQUENCE</scope>
    <source>
        <strain evidence="1">RSA 2271</strain>
    </source>
</reference>
<gene>
    <name evidence="1" type="ORF">EV182_003312</name>
</gene>
<protein>
    <submittedName>
        <fullName evidence="1">Uncharacterized protein</fullName>
    </submittedName>
</protein>
<proteinExistence type="predicted"/>
<dbReference type="EMBL" id="JAMZIH010005981">
    <property type="protein sequence ID" value="KAJ1674418.1"/>
    <property type="molecule type" value="Genomic_DNA"/>
</dbReference>
<evidence type="ECO:0000313" key="1">
    <source>
        <dbReference type="EMBL" id="KAJ1674418.1"/>
    </source>
</evidence>
<feature type="non-terminal residue" evidence="1">
    <location>
        <position position="319"/>
    </location>
</feature>
<dbReference type="Proteomes" id="UP001145114">
    <property type="component" value="Unassembled WGS sequence"/>
</dbReference>
<evidence type="ECO:0000313" key="2">
    <source>
        <dbReference type="Proteomes" id="UP001145114"/>
    </source>
</evidence>
<keyword evidence="2" id="KW-1185">Reference proteome</keyword>
<accession>A0ACC1HFB2</accession>
<comment type="caution">
    <text evidence="1">The sequence shown here is derived from an EMBL/GenBank/DDBJ whole genome shotgun (WGS) entry which is preliminary data.</text>
</comment>
<sequence>MPATSPHPTIRHLPFETREALRSGFAVPTFVACCTRLVENSIDAGATSVQVDVYGATAIKVTDNGCGIREEDLAKLGQRYMTSKIRSVSDLCRLDDTLGFRGEALASIARMSELEIITKPAGENCWRARILLCRQAGDAAPATQITVHPYSPFAVTGTIAIVREIYRNYPVRQRELHTNVRKEVEALVRTLETLMLVHPAISVRLRVGSEAKTVRLNLPRVSTTYQRFGQIYGNVLGRDLDYVAIDWEGMELEGCITRSPVFKGGCQFIYIGKRQLVMDEIYALVNSVFGTSKYLKRESDCVLSKVAKRNSARYPAYIL</sequence>